<dbReference type="AlphaFoldDB" id="A0A9P5ZXK6"/>
<feature type="region of interest" description="Disordered" evidence="1">
    <location>
        <begin position="45"/>
        <end position="65"/>
    </location>
</feature>
<sequence length="109" mass="11941">MCSVRMIGLAFVPKSSPTLHHGNLAIISNPVRYYGPATFGFPVRRGGTQRAVRDGHSTDDGSTGSKLHVVEELEEKGGENDEHQAPAYNASAWGDPFKVEWVCTERLPF</sequence>
<protein>
    <submittedName>
        <fullName evidence="2">Uncharacterized protein</fullName>
    </submittedName>
</protein>
<evidence type="ECO:0000313" key="3">
    <source>
        <dbReference type="Proteomes" id="UP000807025"/>
    </source>
</evidence>
<keyword evidence="3" id="KW-1185">Reference proteome</keyword>
<dbReference type="EMBL" id="MU154583">
    <property type="protein sequence ID" value="KAF9493576.1"/>
    <property type="molecule type" value="Genomic_DNA"/>
</dbReference>
<dbReference type="Proteomes" id="UP000807025">
    <property type="component" value="Unassembled WGS sequence"/>
</dbReference>
<name>A0A9P5ZXK6_PLEER</name>
<evidence type="ECO:0000256" key="1">
    <source>
        <dbReference type="SAM" id="MobiDB-lite"/>
    </source>
</evidence>
<accession>A0A9P5ZXK6</accession>
<proteinExistence type="predicted"/>
<organism evidence="2 3">
    <name type="scientific">Pleurotus eryngii</name>
    <name type="common">Boletus of the steppes</name>
    <dbReference type="NCBI Taxonomy" id="5323"/>
    <lineage>
        <taxon>Eukaryota</taxon>
        <taxon>Fungi</taxon>
        <taxon>Dikarya</taxon>
        <taxon>Basidiomycota</taxon>
        <taxon>Agaricomycotina</taxon>
        <taxon>Agaricomycetes</taxon>
        <taxon>Agaricomycetidae</taxon>
        <taxon>Agaricales</taxon>
        <taxon>Pleurotineae</taxon>
        <taxon>Pleurotaceae</taxon>
        <taxon>Pleurotus</taxon>
    </lineage>
</organism>
<gene>
    <name evidence="2" type="ORF">BDN71DRAFT_1078190</name>
</gene>
<evidence type="ECO:0000313" key="2">
    <source>
        <dbReference type="EMBL" id="KAF9493576.1"/>
    </source>
</evidence>
<comment type="caution">
    <text evidence="2">The sequence shown here is derived from an EMBL/GenBank/DDBJ whole genome shotgun (WGS) entry which is preliminary data.</text>
</comment>
<reference evidence="2" key="1">
    <citation type="submission" date="2020-11" db="EMBL/GenBank/DDBJ databases">
        <authorList>
            <consortium name="DOE Joint Genome Institute"/>
            <person name="Ahrendt S."/>
            <person name="Riley R."/>
            <person name="Andreopoulos W."/>
            <person name="Labutti K."/>
            <person name="Pangilinan J."/>
            <person name="Ruiz-Duenas F.J."/>
            <person name="Barrasa J.M."/>
            <person name="Sanchez-Garcia M."/>
            <person name="Camarero S."/>
            <person name="Miyauchi S."/>
            <person name="Serrano A."/>
            <person name="Linde D."/>
            <person name="Babiker R."/>
            <person name="Drula E."/>
            <person name="Ayuso-Fernandez I."/>
            <person name="Pacheco R."/>
            <person name="Padilla G."/>
            <person name="Ferreira P."/>
            <person name="Barriuso J."/>
            <person name="Kellner H."/>
            <person name="Castanera R."/>
            <person name="Alfaro M."/>
            <person name="Ramirez L."/>
            <person name="Pisabarro A.G."/>
            <person name="Kuo A."/>
            <person name="Tritt A."/>
            <person name="Lipzen A."/>
            <person name="He G."/>
            <person name="Yan M."/>
            <person name="Ng V."/>
            <person name="Cullen D."/>
            <person name="Martin F."/>
            <person name="Rosso M.-N."/>
            <person name="Henrissat B."/>
            <person name="Hibbett D."/>
            <person name="Martinez A.T."/>
            <person name="Grigoriev I.V."/>
        </authorList>
    </citation>
    <scope>NUCLEOTIDE SEQUENCE</scope>
    <source>
        <strain evidence="2">ATCC 90797</strain>
    </source>
</reference>
<dbReference type="OrthoDB" id="6103986at2759"/>